<comment type="caution">
    <text evidence="2">The sequence shown here is derived from an EMBL/GenBank/DDBJ whole genome shotgun (WGS) entry which is preliminary data.</text>
</comment>
<evidence type="ECO:0000313" key="2">
    <source>
        <dbReference type="EMBL" id="KAJ3995178.1"/>
    </source>
</evidence>
<reference evidence="2" key="1">
    <citation type="submission" date="2022-08" db="EMBL/GenBank/DDBJ databases">
        <authorList>
            <consortium name="DOE Joint Genome Institute"/>
            <person name="Min B."/>
            <person name="Riley R."/>
            <person name="Sierra-Patev S."/>
            <person name="Naranjo-Ortiz M."/>
            <person name="Looney B."/>
            <person name="Konkel Z."/>
            <person name="Slot J.C."/>
            <person name="Sakamoto Y."/>
            <person name="Steenwyk J.L."/>
            <person name="Rokas A."/>
            <person name="Carro J."/>
            <person name="Camarero S."/>
            <person name="Ferreira P."/>
            <person name="Molpeceres G."/>
            <person name="Ruiz-Duenas F.J."/>
            <person name="Serrano A."/>
            <person name="Henrissat B."/>
            <person name="Drula E."/>
            <person name="Hughes K.W."/>
            <person name="Mata J.L."/>
            <person name="Ishikawa N.K."/>
            <person name="Vargas-Isla R."/>
            <person name="Ushijima S."/>
            <person name="Smith C.A."/>
            <person name="Ahrendt S."/>
            <person name="Andreopoulos W."/>
            <person name="He G."/>
            <person name="Labutti K."/>
            <person name="Lipzen A."/>
            <person name="Ng V."/>
            <person name="Sandor L."/>
            <person name="Barry K."/>
            <person name="Martinez A.T."/>
            <person name="Xiao Y."/>
            <person name="Gibbons J.G."/>
            <person name="Terashima K."/>
            <person name="Hibbett D.S."/>
            <person name="Grigoriev I.V."/>
        </authorList>
    </citation>
    <scope>NUCLEOTIDE SEQUENCE</scope>
    <source>
        <strain evidence="2">TFB10827</strain>
    </source>
</reference>
<evidence type="ECO:0000256" key="1">
    <source>
        <dbReference type="SAM" id="MobiDB-lite"/>
    </source>
</evidence>
<feature type="compositionally biased region" description="Low complexity" evidence="1">
    <location>
        <begin position="143"/>
        <end position="177"/>
    </location>
</feature>
<dbReference type="EMBL" id="MU790666">
    <property type="protein sequence ID" value="KAJ3995178.1"/>
    <property type="molecule type" value="Genomic_DNA"/>
</dbReference>
<organism evidence="2 3">
    <name type="scientific">Lentinula boryana</name>
    <dbReference type="NCBI Taxonomy" id="40481"/>
    <lineage>
        <taxon>Eukaryota</taxon>
        <taxon>Fungi</taxon>
        <taxon>Dikarya</taxon>
        <taxon>Basidiomycota</taxon>
        <taxon>Agaricomycotina</taxon>
        <taxon>Agaricomycetes</taxon>
        <taxon>Agaricomycetidae</taxon>
        <taxon>Agaricales</taxon>
        <taxon>Marasmiineae</taxon>
        <taxon>Omphalotaceae</taxon>
        <taxon>Lentinula</taxon>
    </lineage>
</organism>
<protein>
    <submittedName>
        <fullName evidence="2">Uncharacterized protein</fullName>
    </submittedName>
</protein>
<accession>A0ABQ8Q9Q4</accession>
<name>A0ABQ8Q9Q4_9AGAR</name>
<evidence type="ECO:0000313" key="3">
    <source>
        <dbReference type="Proteomes" id="UP001163828"/>
    </source>
</evidence>
<sequence length="574" mass="64781">MASRDVDPNRTITEAADDAESSIQNTIQRLDFAFERIRHLRREILYPEQWDSANGSISRNRLGPGHEAIMLTDQNERVYLEETERMDRMSTIIPADTRERLRQFEVRHPEPDRERWERDRNRDRAHSHLLRAAAAHMHPLDTSISPSSSHPSSAQSPLNFTSLLSPPRQRLLPYRPLDTQPFRRRESSSSLSDDPNTELGRRVAARESAQGIARDSATRNSSQNSNTSSRDSLYRLPTVIERDFEYGTRTRPQRSEPALLRHFDPSLEQLRLEIEGRTSRSLDNTGVPPSPSAEASLLRANVRARAAQSRQSSNVSSSLPSATSSQSRLSLLSNFGVQNLPTPSSTLSNPPLLFEEPTSYVLTSGEDSRLRYIEEERAQAFEENYMSRARTSWDSRAEQDLLFTSSPVQMHNNDTDGTRPGHHRDNTVRVQNHAFPSILSVDANGDEVRPDSIRARQFVESSLGLYSMRRNATDDYPLPQPVPPFTHNSEPDIVSSQNHDPRDVLYHPLIPDGPSSVKYVPFSSAESSLRYFGTNTPRYIDPLPSALVDTILPAQSRRTSVHVSTATMTVMAGR</sequence>
<gene>
    <name evidence="2" type="ORF">F5050DRAFT_1713136</name>
</gene>
<proteinExistence type="predicted"/>
<keyword evidence="3" id="KW-1185">Reference proteome</keyword>
<feature type="compositionally biased region" description="Low complexity" evidence="1">
    <location>
        <begin position="218"/>
        <end position="231"/>
    </location>
</feature>
<feature type="region of interest" description="Disordered" evidence="1">
    <location>
        <begin position="140"/>
        <end position="234"/>
    </location>
</feature>
<dbReference type="Proteomes" id="UP001163828">
    <property type="component" value="Unassembled WGS sequence"/>
</dbReference>